<comment type="caution">
    <text evidence="2">The sequence shown here is derived from an EMBL/GenBank/DDBJ whole genome shotgun (WGS) entry which is preliminary data.</text>
</comment>
<reference evidence="2 3" key="1">
    <citation type="journal article" date="2019" name="Nat. Med.">
        <title>A library of human gut bacterial isolates paired with longitudinal multiomics data enables mechanistic microbiome research.</title>
        <authorList>
            <person name="Poyet M."/>
            <person name="Groussin M."/>
            <person name="Gibbons S.M."/>
            <person name="Avila-Pacheco J."/>
            <person name="Jiang X."/>
            <person name="Kearney S.M."/>
            <person name="Perrotta A.R."/>
            <person name="Berdy B."/>
            <person name="Zhao S."/>
            <person name="Lieberman T.D."/>
            <person name="Swanson P.K."/>
            <person name="Smith M."/>
            <person name="Roesemann S."/>
            <person name="Alexander J.E."/>
            <person name="Rich S.A."/>
            <person name="Livny J."/>
            <person name="Vlamakis H."/>
            <person name="Clish C."/>
            <person name="Bullock K."/>
            <person name="Deik A."/>
            <person name="Scott J."/>
            <person name="Pierce K.A."/>
            <person name="Xavier R.J."/>
            <person name="Alm E.J."/>
        </authorList>
    </citation>
    <scope>NUCLEOTIDE SEQUENCE [LARGE SCALE GENOMIC DNA]</scope>
    <source>
        <strain evidence="2 3">BIOML-A1</strain>
    </source>
</reference>
<evidence type="ECO:0000313" key="2">
    <source>
        <dbReference type="EMBL" id="MSC63749.1"/>
    </source>
</evidence>
<dbReference type="InterPro" id="IPR051706">
    <property type="entry name" value="Glycosyltransferase_domain"/>
</dbReference>
<dbReference type="PANTHER" id="PTHR32385">
    <property type="entry name" value="MANNOSYL PHOSPHORYLINOSITOL CERAMIDE SYNTHASE"/>
    <property type="match status" value="1"/>
</dbReference>
<dbReference type="EMBL" id="WKQN01000010">
    <property type="protein sequence ID" value="MSC63749.1"/>
    <property type="molecule type" value="Genomic_DNA"/>
</dbReference>
<organism evidence="2 3">
    <name type="scientific">Faecalibacterium prausnitzii</name>
    <dbReference type="NCBI Taxonomy" id="853"/>
    <lineage>
        <taxon>Bacteria</taxon>
        <taxon>Bacillati</taxon>
        <taxon>Bacillota</taxon>
        <taxon>Clostridia</taxon>
        <taxon>Eubacteriales</taxon>
        <taxon>Oscillospiraceae</taxon>
        <taxon>Faecalibacterium</taxon>
    </lineage>
</organism>
<name>A0A844DWL4_9FIRM</name>
<dbReference type="AlphaFoldDB" id="A0A844DWL4"/>
<gene>
    <name evidence="2" type="ORF">GKD95_10505</name>
</gene>
<dbReference type="GO" id="GO:0000030">
    <property type="term" value="F:mannosyltransferase activity"/>
    <property type="evidence" value="ECO:0007669"/>
    <property type="project" value="TreeGrafter"/>
</dbReference>
<protein>
    <submittedName>
        <fullName evidence="2">Glycosyl transferase</fullName>
    </submittedName>
</protein>
<dbReference type="Gene3D" id="3.90.550.20">
    <property type="match status" value="1"/>
</dbReference>
<keyword evidence="1 2" id="KW-0808">Transferase</keyword>
<dbReference type="Pfam" id="PF04488">
    <property type="entry name" value="Gly_transf_sug"/>
    <property type="match status" value="1"/>
</dbReference>
<evidence type="ECO:0000313" key="3">
    <source>
        <dbReference type="Proteomes" id="UP000461506"/>
    </source>
</evidence>
<proteinExistence type="predicted"/>
<dbReference type="Proteomes" id="UP000461506">
    <property type="component" value="Unassembled WGS sequence"/>
</dbReference>
<dbReference type="SUPFAM" id="SSF53448">
    <property type="entry name" value="Nucleotide-diphospho-sugar transferases"/>
    <property type="match status" value="1"/>
</dbReference>
<dbReference type="PANTHER" id="PTHR32385:SF15">
    <property type="entry name" value="INOSITOL PHOSPHOCERAMIDE MANNOSYLTRANSFERASE 1"/>
    <property type="match status" value="1"/>
</dbReference>
<dbReference type="GO" id="GO:0016020">
    <property type="term" value="C:membrane"/>
    <property type="evidence" value="ECO:0007669"/>
    <property type="project" value="GOC"/>
</dbReference>
<dbReference type="InterPro" id="IPR007577">
    <property type="entry name" value="GlycoTrfase_DXD_sugar-bd_CS"/>
</dbReference>
<evidence type="ECO:0000256" key="1">
    <source>
        <dbReference type="ARBA" id="ARBA00022679"/>
    </source>
</evidence>
<dbReference type="RefSeq" id="WP_154277396.1">
    <property type="nucleotide sequence ID" value="NZ_WKQN01000010.1"/>
</dbReference>
<dbReference type="GO" id="GO:0051999">
    <property type="term" value="P:mannosyl-inositol phosphorylceramide biosynthetic process"/>
    <property type="evidence" value="ECO:0007669"/>
    <property type="project" value="TreeGrafter"/>
</dbReference>
<dbReference type="InterPro" id="IPR029044">
    <property type="entry name" value="Nucleotide-diphossugar_trans"/>
</dbReference>
<accession>A0A844DWL4</accession>
<sequence length="273" mass="31286">MIPKIIHYCWFGGNPLPELAQKCIASWKKYCPDYEIKEWNESNFDLNCCDYVREAYEAKKWAFVSDYARFWILYHEGGIYFDTDVEIIKPLDEILEQGAFLGCEKNEGVTSGMAANPGLGIASDSGLNIYKEMLEFYKKRHFKNADGSIDTTTIVTYTTQILKLHGWNPDAGIQKIEGITVYPPEYFCPMSNETGKLTITPNTYTIHHYSASWFTEKEKKIIQIRRKFSSVLGNTVGDKLALFFCIPLRLANKIEVNGKQIAVKSIASRIKRR</sequence>